<protein>
    <submittedName>
        <fullName evidence="2">Uncharacterized protein</fullName>
    </submittedName>
</protein>
<dbReference type="EMBL" id="KB030537">
    <property type="protein sequence ID" value="ELK15404.1"/>
    <property type="molecule type" value="Genomic_DNA"/>
</dbReference>
<accession>L5KVE1</accession>
<feature type="compositionally biased region" description="Polar residues" evidence="1">
    <location>
        <begin position="7"/>
        <end position="17"/>
    </location>
</feature>
<dbReference type="Proteomes" id="UP000010552">
    <property type="component" value="Unassembled WGS sequence"/>
</dbReference>
<evidence type="ECO:0000313" key="2">
    <source>
        <dbReference type="EMBL" id="ELK15404.1"/>
    </source>
</evidence>
<evidence type="ECO:0000313" key="3">
    <source>
        <dbReference type="Proteomes" id="UP000010552"/>
    </source>
</evidence>
<evidence type="ECO:0000256" key="1">
    <source>
        <dbReference type="SAM" id="MobiDB-lite"/>
    </source>
</evidence>
<sequence length="108" mass="11474">MRRNAQPLASSEQMDGTQNRKKLQIGKTVLPEVTSNLSKGRGPISLGLAVITTVGLQLPPNTSAALGSRTNADVLLGQCAEAPTLSFVTAHHYQQYSIPKVGFLLSCI</sequence>
<reference evidence="3" key="1">
    <citation type="journal article" date="2013" name="Science">
        <title>Comparative analysis of bat genomes provides insight into the evolution of flight and immunity.</title>
        <authorList>
            <person name="Zhang G."/>
            <person name="Cowled C."/>
            <person name="Shi Z."/>
            <person name="Huang Z."/>
            <person name="Bishop-Lilly K.A."/>
            <person name="Fang X."/>
            <person name="Wynne J.W."/>
            <person name="Xiong Z."/>
            <person name="Baker M.L."/>
            <person name="Zhao W."/>
            <person name="Tachedjian M."/>
            <person name="Zhu Y."/>
            <person name="Zhou P."/>
            <person name="Jiang X."/>
            <person name="Ng J."/>
            <person name="Yang L."/>
            <person name="Wu L."/>
            <person name="Xiao J."/>
            <person name="Feng Y."/>
            <person name="Chen Y."/>
            <person name="Sun X."/>
            <person name="Zhang Y."/>
            <person name="Marsh G.A."/>
            <person name="Crameri G."/>
            <person name="Broder C.C."/>
            <person name="Frey K.G."/>
            <person name="Wang L.F."/>
            <person name="Wang J."/>
        </authorList>
    </citation>
    <scope>NUCLEOTIDE SEQUENCE [LARGE SCALE GENOMIC DNA]</scope>
</reference>
<dbReference type="AlphaFoldDB" id="L5KVE1"/>
<keyword evidence="3" id="KW-1185">Reference proteome</keyword>
<dbReference type="InParanoid" id="L5KVE1"/>
<proteinExistence type="predicted"/>
<feature type="region of interest" description="Disordered" evidence="1">
    <location>
        <begin position="1"/>
        <end position="24"/>
    </location>
</feature>
<gene>
    <name evidence="2" type="ORF">PAL_GLEAN10011065</name>
</gene>
<name>L5KVE1_PTEAL</name>
<organism evidence="2 3">
    <name type="scientific">Pteropus alecto</name>
    <name type="common">Black flying fox</name>
    <dbReference type="NCBI Taxonomy" id="9402"/>
    <lineage>
        <taxon>Eukaryota</taxon>
        <taxon>Metazoa</taxon>
        <taxon>Chordata</taxon>
        <taxon>Craniata</taxon>
        <taxon>Vertebrata</taxon>
        <taxon>Euteleostomi</taxon>
        <taxon>Mammalia</taxon>
        <taxon>Eutheria</taxon>
        <taxon>Laurasiatheria</taxon>
        <taxon>Chiroptera</taxon>
        <taxon>Yinpterochiroptera</taxon>
        <taxon>Pteropodoidea</taxon>
        <taxon>Pteropodidae</taxon>
        <taxon>Pteropodinae</taxon>
        <taxon>Pteropus</taxon>
    </lineage>
</organism>